<organism evidence="7 8">
    <name type="scientific">Anaerovirgula multivorans</name>
    <dbReference type="NCBI Taxonomy" id="312168"/>
    <lineage>
        <taxon>Bacteria</taxon>
        <taxon>Bacillati</taxon>
        <taxon>Bacillota</taxon>
        <taxon>Clostridia</taxon>
        <taxon>Peptostreptococcales</taxon>
        <taxon>Natronincolaceae</taxon>
        <taxon>Anaerovirgula</taxon>
    </lineage>
</organism>
<comment type="function">
    <text evidence="3">May play the central regulatory role in sporulation. It may be an element of the effector pathway responsible for the activation of sporulation genes in response to nutritional stress. Spo0A may act in concert with spo0H (a sigma factor) to control the expression of some genes that are critical to the sporulation process.</text>
</comment>
<dbReference type="AlphaFoldDB" id="A0A239BYR2"/>
<evidence type="ECO:0000313" key="7">
    <source>
        <dbReference type="EMBL" id="SNS12789.1"/>
    </source>
</evidence>
<dbReference type="Proteomes" id="UP000198304">
    <property type="component" value="Unassembled WGS sequence"/>
</dbReference>
<evidence type="ECO:0000256" key="3">
    <source>
        <dbReference type="ARBA" id="ARBA00024867"/>
    </source>
</evidence>
<dbReference type="PROSITE" id="PS50921">
    <property type="entry name" value="ANTAR"/>
    <property type="match status" value="1"/>
</dbReference>
<evidence type="ECO:0000313" key="8">
    <source>
        <dbReference type="Proteomes" id="UP000198304"/>
    </source>
</evidence>
<dbReference type="PROSITE" id="PS50110">
    <property type="entry name" value="RESPONSE_REGULATORY"/>
    <property type="match status" value="1"/>
</dbReference>
<keyword evidence="2 4" id="KW-0597">Phosphoprotein</keyword>
<evidence type="ECO:0000256" key="1">
    <source>
        <dbReference type="ARBA" id="ARBA00018672"/>
    </source>
</evidence>
<feature type="domain" description="ANTAR" evidence="6">
    <location>
        <begin position="124"/>
        <end position="185"/>
    </location>
</feature>
<dbReference type="PANTHER" id="PTHR44591">
    <property type="entry name" value="STRESS RESPONSE REGULATOR PROTEIN 1"/>
    <property type="match status" value="1"/>
</dbReference>
<dbReference type="InterPro" id="IPR011006">
    <property type="entry name" value="CheY-like_superfamily"/>
</dbReference>
<evidence type="ECO:0000256" key="2">
    <source>
        <dbReference type="ARBA" id="ARBA00022553"/>
    </source>
</evidence>
<dbReference type="SMART" id="SM00448">
    <property type="entry name" value="REC"/>
    <property type="match status" value="1"/>
</dbReference>
<dbReference type="EMBL" id="FZOJ01000004">
    <property type="protein sequence ID" value="SNS12789.1"/>
    <property type="molecule type" value="Genomic_DNA"/>
</dbReference>
<feature type="modified residue" description="4-aspartylphosphate" evidence="4">
    <location>
        <position position="54"/>
    </location>
</feature>
<evidence type="ECO:0000259" key="6">
    <source>
        <dbReference type="PROSITE" id="PS50921"/>
    </source>
</evidence>
<dbReference type="Pfam" id="PF03861">
    <property type="entry name" value="ANTAR"/>
    <property type="match status" value="1"/>
</dbReference>
<sequence length="185" mass="20867">MDNYRIVVADSGSTSRKQICNILAQKGYKIYEATDGSGVLRIARKILPHLVLIDVNIWGINAYELGRIIEGDGISTVVFITGNPDKSFYEILGNMSIFAYITKPVNAIHLHQIIEFALANLKKITMLEAKVKKLEKTLSARKKVDKAKGILMKKMNLSEEEAYQYLRKKSMDECTTIEKIAENII</sequence>
<dbReference type="InterPro" id="IPR050595">
    <property type="entry name" value="Bact_response_regulator"/>
</dbReference>
<dbReference type="InterPro" id="IPR005561">
    <property type="entry name" value="ANTAR"/>
</dbReference>
<dbReference type="InterPro" id="IPR001789">
    <property type="entry name" value="Sig_transdc_resp-reg_receiver"/>
</dbReference>
<dbReference type="Gene3D" id="1.10.10.10">
    <property type="entry name" value="Winged helix-like DNA-binding domain superfamily/Winged helix DNA-binding domain"/>
    <property type="match status" value="1"/>
</dbReference>
<dbReference type="Gene3D" id="3.40.50.2300">
    <property type="match status" value="1"/>
</dbReference>
<dbReference type="InterPro" id="IPR036388">
    <property type="entry name" value="WH-like_DNA-bd_sf"/>
</dbReference>
<dbReference type="OrthoDB" id="9808843at2"/>
<reference evidence="8" key="1">
    <citation type="submission" date="2017-06" db="EMBL/GenBank/DDBJ databases">
        <authorList>
            <person name="Varghese N."/>
            <person name="Submissions S."/>
        </authorList>
    </citation>
    <scope>NUCLEOTIDE SEQUENCE [LARGE SCALE GENOMIC DNA]</scope>
    <source>
        <strain evidence="8">SCA</strain>
    </source>
</reference>
<dbReference type="PANTHER" id="PTHR44591:SF3">
    <property type="entry name" value="RESPONSE REGULATORY DOMAIN-CONTAINING PROTEIN"/>
    <property type="match status" value="1"/>
</dbReference>
<accession>A0A239BYR2</accession>
<proteinExistence type="predicted"/>
<dbReference type="InterPro" id="IPR008327">
    <property type="entry name" value="Sig_transdc_resp-reg_antiterm"/>
</dbReference>
<name>A0A239BYR2_9FIRM</name>
<dbReference type="GO" id="GO:0003723">
    <property type="term" value="F:RNA binding"/>
    <property type="evidence" value="ECO:0007669"/>
    <property type="project" value="InterPro"/>
</dbReference>
<feature type="domain" description="Response regulatory" evidence="5">
    <location>
        <begin position="5"/>
        <end position="118"/>
    </location>
</feature>
<dbReference type="PIRSF" id="PIRSF036382">
    <property type="entry name" value="RR_antiterm"/>
    <property type="match status" value="1"/>
</dbReference>
<keyword evidence="8" id="KW-1185">Reference proteome</keyword>
<dbReference type="Pfam" id="PF00072">
    <property type="entry name" value="Response_reg"/>
    <property type="match status" value="1"/>
</dbReference>
<gene>
    <name evidence="7" type="ORF">SAMN05446037_1004204</name>
</gene>
<evidence type="ECO:0000259" key="5">
    <source>
        <dbReference type="PROSITE" id="PS50110"/>
    </source>
</evidence>
<dbReference type="SUPFAM" id="SSF52172">
    <property type="entry name" value="CheY-like"/>
    <property type="match status" value="1"/>
</dbReference>
<evidence type="ECO:0000256" key="4">
    <source>
        <dbReference type="PROSITE-ProRule" id="PRU00169"/>
    </source>
</evidence>
<dbReference type="SMART" id="SM01012">
    <property type="entry name" value="ANTAR"/>
    <property type="match status" value="1"/>
</dbReference>
<dbReference type="GO" id="GO:0000160">
    <property type="term" value="P:phosphorelay signal transduction system"/>
    <property type="evidence" value="ECO:0007669"/>
    <property type="project" value="InterPro"/>
</dbReference>
<protein>
    <recommendedName>
        <fullName evidence="1">Stage 0 sporulation protein A homolog</fullName>
    </recommendedName>
</protein>
<dbReference type="RefSeq" id="WP_089281979.1">
    <property type="nucleotide sequence ID" value="NZ_FZOJ01000004.1"/>
</dbReference>